<dbReference type="EMBL" id="VSRR010065404">
    <property type="protein sequence ID" value="MPC84410.1"/>
    <property type="molecule type" value="Genomic_DNA"/>
</dbReference>
<comment type="caution">
    <text evidence="1">The sequence shown here is derived from an EMBL/GenBank/DDBJ whole genome shotgun (WGS) entry which is preliminary data.</text>
</comment>
<gene>
    <name evidence="1" type="ORF">E2C01_079148</name>
</gene>
<organism evidence="1 2">
    <name type="scientific">Portunus trituberculatus</name>
    <name type="common">Swimming crab</name>
    <name type="synonym">Neptunus trituberculatus</name>
    <dbReference type="NCBI Taxonomy" id="210409"/>
    <lineage>
        <taxon>Eukaryota</taxon>
        <taxon>Metazoa</taxon>
        <taxon>Ecdysozoa</taxon>
        <taxon>Arthropoda</taxon>
        <taxon>Crustacea</taxon>
        <taxon>Multicrustacea</taxon>
        <taxon>Malacostraca</taxon>
        <taxon>Eumalacostraca</taxon>
        <taxon>Eucarida</taxon>
        <taxon>Decapoda</taxon>
        <taxon>Pleocyemata</taxon>
        <taxon>Brachyura</taxon>
        <taxon>Eubrachyura</taxon>
        <taxon>Portunoidea</taxon>
        <taxon>Portunidae</taxon>
        <taxon>Portuninae</taxon>
        <taxon>Portunus</taxon>
    </lineage>
</organism>
<keyword evidence="2" id="KW-1185">Reference proteome</keyword>
<protein>
    <submittedName>
        <fullName evidence="1">Uncharacterized protein</fullName>
    </submittedName>
</protein>
<evidence type="ECO:0000313" key="2">
    <source>
        <dbReference type="Proteomes" id="UP000324222"/>
    </source>
</evidence>
<reference evidence="1 2" key="1">
    <citation type="submission" date="2019-05" db="EMBL/GenBank/DDBJ databases">
        <title>Another draft genome of Portunus trituberculatus and its Hox gene families provides insights of decapod evolution.</title>
        <authorList>
            <person name="Jeong J.-H."/>
            <person name="Song I."/>
            <person name="Kim S."/>
            <person name="Choi T."/>
            <person name="Kim D."/>
            <person name="Ryu S."/>
            <person name="Kim W."/>
        </authorList>
    </citation>
    <scope>NUCLEOTIDE SEQUENCE [LARGE SCALE GENOMIC DNA]</scope>
    <source>
        <tissue evidence="1">Muscle</tissue>
    </source>
</reference>
<name>A0A5B7IIV9_PORTR</name>
<dbReference type="Proteomes" id="UP000324222">
    <property type="component" value="Unassembled WGS sequence"/>
</dbReference>
<accession>A0A5B7IIV9</accession>
<evidence type="ECO:0000313" key="1">
    <source>
        <dbReference type="EMBL" id="MPC84410.1"/>
    </source>
</evidence>
<proteinExistence type="predicted"/>
<sequence length="73" mass="7964">MRLVLSCQPFEPQGAVRCGGDSVGGTQVARAWVEAARDAQVVCPQCRCVGLKHDLLACDDSKRKPYHCDFNAE</sequence>
<dbReference type="AlphaFoldDB" id="A0A5B7IIV9"/>